<proteinExistence type="predicted"/>
<dbReference type="EMBL" id="JH930478">
    <property type="protein sequence ID" value="EKM50770.1"/>
    <property type="molecule type" value="Genomic_DNA"/>
</dbReference>
<dbReference type="AlphaFoldDB" id="K5VVE2"/>
<dbReference type="Proteomes" id="UP000008370">
    <property type="component" value="Unassembled WGS sequence"/>
</dbReference>
<name>K5VVE2_PHACS</name>
<evidence type="ECO:0000313" key="1">
    <source>
        <dbReference type="EMBL" id="EKM50770.1"/>
    </source>
</evidence>
<reference evidence="1 2" key="1">
    <citation type="journal article" date="2012" name="BMC Genomics">
        <title>Comparative genomics of the white-rot fungi, Phanerochaete carnosa and P. chrysosporium, to elucidate the genetic basis of the distinct wood types they colonize.</title>
        <authorList>
            <person name="Suzuki H."/>
            <person name="MacDonald J."/>
            <person name="Syed K."/>
            <person name="Salamov A."/>
            <person name="Hori C."/>
            <person name="Aerts A."/>
            <person name="Henrissat B."/>
            <person name="Wiebenga A."/>
            <person name="vanKuyk P.A."/>
            <person name="Barry K."/>
            <person name="Lindquist E."/>
            <person name="LaButti K."/>
            <person name="Lapidus A."/>
            <person name="Lucas S."/>
            <person name="Coutinho P."/>
            <person name="Gong Y."/>
            <person name="Samejima M."/>
            <person name="Mahadevan R."/>
            <person name="Abou-Zaid M."/>
            <person name="de Vries R.P."/>
            <person name="Igarashi K."/>
            <person name="Yadav J.S."/>
            <person name="Grigoriev I.V."/>
            <person name="Master E.R."/>
        </authorList>
    </citation>
    <scope>NUCLEOTIDE SEQUENCE [LARGE SCALE GENOMIC DNA]</scope>
    <source>
        <strain evidence="1 2">HHB-10118-sp</strain>
    </source>
</reference>
<gene>
    <name evidence="1" type="ORF">PHACADRAFT_264249</name>
</gene>
<sequence length="142" mass="16062">MLGEFGYSTHFHKEETLVDLSDRIHKVLDQVADNVYSVDLPRSSSLRQFTPSDVAVYLRDYVSCHFPLDFPRCPDGASRLCNESCIPSSCHQPSAMRFGSRQGWGTSRVVPHCTHLFDHRYTCQEDTTIDAFGSVFFAHITG</sequence>
<protein>
    <submittedName>
        <fullName evidence="1">Uncharacterized protein</fullName>
    </submittedName>
</protein>
<keyword evidence="2" id="KW-1185">Reference proteome</keyword>
<dbReference type="RefSeq" id="XP_007401032.1">
    <property type="nucleotide sequence ID" value="XM_007400970.1"/>
</dbReference>
<dbReference type="InParanoid" id="K5VVE2"/>
<dbReference type="HOGENOM" id="CLU_1816474_0_0_1"/>
<dbReference type="KEGG" id="pco:PHACADRAFT_264249"/>
<accession>K5VVE2</accession>
<organism evidence="1 2">
    <name type="scientific">Phanerochaete carnosa (strain HHB-10118-sp)</name>
    <name type="common">White-rot fungus</name>
    <name type="synonym">Peniophora carnosa</name>
    <dbReference type="NCBI Taxonomy" id="650164"/>
    <lineage>
        <taxon>Eukaryota</taxon>
        <taxon>Fungi</taxon>
        <taxon>Dikarya</taxon>
        <taxon>Basidiomycota</taxon>
        <taxon>Agaricomycotina</taxon>
        <taxon>Agaricomycetes</taxon>
        <taxon>Polyporales</taxon>
        <taxon>Phanerochaetaceae</taxon>
        <taxon>Phanerochaete</taxon>
    </lineage>
</organism>
<dbReference type="GeneID" id="18918775"/>
<evidence type="ECO:0000313" key="2">
    <source>
        <dbReference type="Proteomes" id="UP000008370"/>
    </source>
</evidence>